<dbReference type="Pfam" id="PF02470">
    <property type="entry name" value="MlaD"/>
    <property type="match status" value="1"/>
</dbReference>
<dbReference type="EMBL" id="CP097463">
    <property type="protein sequence ID" value="WAX58882.1"/>
    <property type="molecule type" value="Genomic_DNA"/>
</dbReference>
<dbReference type="Proteomes" id="UP001164693">
    <property type="component" value="Chromosome"/>
</dbReference>
<dbReference type="NCBIfam" id="TIGR00996">
    <property type="entry name" value="Mtu_fam_mce"/>
    <property type="match status" value="1"/>
</dbReference>
<dbReference type="Pfam" id="PF11887">
    <property type="entry name" value="Mce4_CUP1"/>
    <property type="match status" value="1"/>
</dbReference>
<evidence type="ECO:0000259" key="2">
    <source>
        <dbReference type="Pfam" id="PF02470"/>
    </source>
</evidence>
<protein>
    <submittedName>
        <fullName evidence="4">MCE family protein</fullName>
    </submittedName>
</protein>
<keyword evidence="1" id="KW-0812">Transmembrane</keyword>
<name>A0ABY7K5I9_9ACTN</name>
<accession>A0ABY7K5I9</accession>
<dbReference type="InterPro" id="IPR052336">
    <property type="entry name" value="MlaD_Phospholipid_Transporter"/>
</dbReference>
<feature type="transmembrane region" description="Helical" evidence="1">
    <location>
        <begin position="12"/>
        <end position="31"/>
    </location>
</feature>
<organism evidence="4 5">
    <name type="scientific">Jatrophihabitans cynanchi</name>
    <dbReference type="NCBI Taxonomy" id="2944128"/>
    <lineage>
        <taxon>Bacteria</taxon>
        <taxon>Bacillati</taxon>
        <taxon>Actinomycetota</taxon>
        <taxon>Actinomycetes</taxon>
        <taxon>Jatrophihabitantales</taxon>
        <taxon>Jatrophihabitantaceae</taxon>
        <taxon>Jatrophihabitans</taxon>
    </lineage>
</organism>
<dbReference type="InterPro" id="IPR024516">
    <property type="entry name" value="Mce_C"/>
</dbReference>
<feature type="domain" description="Mammalian cell entry C-terminal" evidence="3">
    <location>
        <begin position="116"/>
        <end position="292"/>
    </location>
</feature>
<proteinExistence type="predicted"/>
<dbReference type="PANTHER" id="PTHR33371:SF4">
    <property type="entry name" value="INTERMEMBRANE PHOSPHOLIPID TRANSPORT SYSTEM BINDING PROTEIN MLAD"/>
    <property type="match status" value="1"/>
</dbReference>
<dbReference type="InterPro" id="IPR005693">
    <property type="entry name" value="Mce"/>
</dbReference>
<evidence type="ECO:0000313" key="4">
    <source>
        <dbReference type="EMBL" id="WAX58882.1"/>
    </source>
</evidence>
<keyword evidence="5" id="KW-1185">Reference proteome</keyword>
<sequence>MIARLSANLTRVVVGVVVVAVALGVGLYVLLGGRGTRSVTAHFASAVGVYPGTPVEILGVKVGKVDNVTPQGASVAVKLEYDSKYDVPADAVAVIIANSLVSDRYVQLAPAYNGGPKLASGATIPLSRTASPAELDDIYAALDKLSTALGPNGANSDGALDTFVKVAAANLQGNGAALGQSITALSQAAKTLSDGREDLFGTVKNLQAFTQALAASDTQVRHFEEQLAQVAGDLANERADLGAALHNLGNALDSVATFVHDNAAKVHTDLSGLKDITGVLIKQKASINETLAVGPIALANLVHAYQDDLGVVGTRSNLASITDPGQICLLLNAGGLLAPVGNLLGPLTGEIAKTCQQVIAKLPGGGSLPSGVDPAALQALIQQLLDGGLGGLIPVGGG</sequence>
<gene>
    <name evidence="4" type="ORF">M6B22_08990</name>
</gene>
<dbReference type="InterPro" id="IPR003399">
    <property type="entry name" value="Mce/MlaD"/>
</dbReference>
<feature type="domain" description="Mce/MlaD" evidence="2">
    <location>
        <begin position="36"/>
        <end position="110"/>
    </location>
</feature>
<evidence type="ECO:0000313" key="5">
    <source>
        <dbReference type="Proteomes" id="UP001164693"/>
    </source>
</evidence>
<dbReference type="PANTHER" id="PTHR33371">
    <property type="entry name" value="INTERMEMBRANE PHOSPHOLIPID TRANSPORT SYSTEM BINDING PROTEIN MLAD-RELATED"/>
    <property type="match status" value="1"/>
</dbReference>
<keyword evidence="1" id="KW-0472">Membrane</keyword>
<evidence type="ECO:0000259" key="3">
    <source>
        <dbReference type="Pfam" id="PF11887"/>
    </source>
</evidence>
<evidence type="ECO:0000256" key="1">
    <source>
        <dbReference type="SAM" id="Phobius"/>
    </source>
</evidence>
<reference evidence="4" key="1">
    <citation type="submission" date="2022-05" db="EMBL/GenBank/DDBJ databases">
        <title>Jatrophihabitans sp. SB3-54 whole genome sequence.</title>
        <authorList>
            <person name="Suh M.K."/>
            <person name="Eom M.K."/>
            <person name="Kim J.S."/>
            <person name="Kim H.S."/>
            <person name="Do H.E."/>
            <person name="Shin Y.K."/>
            <person name="Lee J.-S."/>
        </authorList>
    </citation>
    <scope>NUCLEOTIDE SEQUENCE</scope>
    <source>
        <strain evidence="4">SB3-54</strain>
    </source>
</reference>
<keyword evidence="1" id="KW-1133">Transmembrane helix</keyword>
<dbReference type="RefSeq" id="WP_269445422.1">
    <property type="nucleotide sequence ID" value="NZ_CP097463.1"/>
</dbReference>